<keyword evidence="3" id="KW-0540">Nuclease</keyword>
<feature type="domain" description="Endonuclease/exonuclease/phosphatase" evidence="2">
    <location>
        <begin position="115"/>
        <end position="322"/>
    </location>
</feature>
<evidence type="ECO:0000259" key="2">
    <source>
        <dbReference type="Pfam" id="PF03372"/>
    </source>
</evidence>
<keyword evidence="1" id="KW-0812">Transmembrane</keyword>
<organism evidence="3 4">
    <name type="scientific">Algoriphagus antarcticus</name>
    <dbReference type="NCBI Taxonomy" id="238540"/>
    <lineage>
        <taxon>Bacteria</taxon>
        <taxon>Pseudomonadati</taxon>
        <taxon>Bacteroidota</taxon>
        <taxon>Cytophagia</taxon>
        <taxon>Cytophagales</taxon>
        <taxon>Cyclobacteriaceae</taxon>
        <taxon>Algoriphagus</taxon>
    </lineage>
</organism>
<dbReference type="Gene3D" id="3.60.10.10">
    <property type="entry name" value="Endonuclease/exonuclease/phosphatase"/>
    <property type="match status" value="1"/>
</dbReference>
<proteinExistence type="predicted"/>
<dbReference type="SUPFAM" id="SSF56219">
    <property type="entry name" value="DNase I-like"/>
    <property type="match status" value="1"/>
</dbReference>
<dbReference type="InterPro" id="IPR005135">
    <property type="entry name" value="Endo/exonuclease/phosphatase"/>
</dbReference>
<evidence type="ECO:0000313" key="4">
    <source>
        <dbReference type="Proteomes" id="UP000256405"/>
    </source>
</evidence>
<comment type="caution">
    <text evidence="3">The sequence shown here is derived from an EMBL/GenBank/DDBJ whole genome shotgun (WGS) entry which is preliminary data.</text>
</comment>
<feature type="transmembrane region" description="Helical" evidence="1">
    <location>
        <begin position="41"/>
        <end position="60"/>
    </location>
</feature>
<dbReference type="Proteomes" id="UP000256405">
    <property type="component" value="Unassembled WGS sequence"/>
</dbReference>
<dbReference type="GO" id="GO:0004527">
    <property type="term" value="F:exonuclease activity"/>
    <property type="evidence" value="ECO:0007669"/>
    <property type="project" value="UniProtKB-KW"/>
</dbReference>
<evidence type="ECO:0000313" key="3">
    <source>
        <dbReference type="EMBL" id="REG92779.1"/>
    </source>
</evidence>
<keyword evidence="1" id="KW-0472">Membrane</keyword>
<keyword evidence="1" id="KW-1133">Transmembrane helix</keyword>
<dbReference type="RefSeq" id="WP_086539828.1">
    <property type="nucleotide sequence ID" value="NZ_MSSW01000003.1"/>
</dbReference>
<dbReference type="EMBL" id="QUNF01000002">
    <property type="protein sequence ID" value="REG92779.1"/>
    <property type="molecule type" value="Genomic_DNA"/>
</dbReference>
<dbReference type="Pfam" id="PF03372">
    <property type="entry name" value="Exo_endo_phos"/>
    <property type="match status" value="1"/>
</dbReference>
<dbReference type="AlphaFoldDB" id="A0A3E0E675"/>
<keyword evidence="3" id="KW-0269">Exonuclease</keyword>
<sequence length="331" mass="38098">MKSFKNYFLIVLQVFILFLAILAILSELRNVEIRYLKMLDFLRIQFFLVSLISLILLLLLIKKWFWFNYLVLAGLVLGLYINGSYLVNYTSLVNVAVPTATDSENPDNSISVLLINVQMSNTNSEALIDLISRKSPDLVLAMEVNERWNEALSGLKKDYPYIQEAVNEKAYGMVLFSKFPFRKKEVNYINNENVPSFESSIMLNQTTEINLDCLHPVPPTHYKNLPDNEGQKEVALLILGEKIKGRTNPTLVIGDLNEVVWSHVDRSTGTENLLFDVRIGRGFYNSYDATNILMRWPLDHIFVTKEFQLQKLERLPKIGSDHFPIFVELVL</sequence>
<keyword evidence="4" id="KW-1185">Reference proteome</keyword>
<dbReference type="OrthoDB" id="9796594at2"/>
<evidence type="ECO:0000256" key="1">
    <source>
        <dbReference type="SAM" id="Phobius"/>
    </source>
</evidence>
<feature type="transmembrane region" description="Helical" evidence="1">
    <location>
        <begin position="67"/>
        <end position="87"/>
    </location>
</feature>
<reference evidence="3 4" key="1">
    <citation type="submission" date="2018-08" db="EMBL/GenBank/DDBJ databases">
        <title>Genomic Encyclopedia of Archaeal and Bacterial Type Strains, Phase II (KMG-II): from individual species to whole genera.</title>
        <authorList>
            <person name="Goeker M."/>
        </authorList>
    </citation>
    <scope>NUCLEOTIDE SEQUENCE [LARGE SCALE GENOMIC DNA]</scope>
    <source>
        <strain evidence="3 4">DSM 15986</strain>
    </source>
</reference>
<gene>
    <name evidence="3" type="ORF">C8N25_102182</name>
</gene>
<keyword evidence="3" id="KW-0255">Endonuclease</keyword>
<keyword evidence="3" id="KW-0378">Hydrolase</keyword>
<protein>
    <submittedName>
        <fullName evidence="3">Endonuclease/exonuclease/phosphatase (EEP) superfamily protein YafD</fullName>
    </submittedName>
</protein>
<name>A0A3E0E675_9BACT</name>
<accession>A0A3E0E675</accession>
<dbReference type="InterPro" id="IPR036691">
    <property type="entry name" value="Endo/exonu/phosph_ase_sf"/>
</dbReference>
<dbReference type="GO" id="GO:0004519">
    <property type="term" value="F:endonuclease activity"/>
    <property type="evidence" value="ECO:0007669"/>
    <property type="project" value="UniProtKB-KW"/>
</dbReference>
<feature type="transmembrane region" description="Helical" evidence="1">
    <location>
        <begin position="7"/>
        <end position="26"/>
    </location>
</feature>